<comment type="caution">
    <text evidence="10">The sequence shown here is derived from an EMBL/GenBank/DDBJ whole genome shotgun (WGS) entry which is preliminary data.</text>
</comment>
<dbReference type="InterPro" id="IPR037101">
    <property type="entry name" value="PSI_PsaK_bact"/>
</dbReference>
<feature type="transmembrane region" description="Helical" evidence="9">
    <location>
        <begin position="62"/>
        <end position="84"/>
    </location>
</feature>
<evidence type="ECO:0000256" key="8">
    <source>
        <dbReference type="ARBA" id="ARBA00023136"/>
    </source>
</evidence>
<accession>A0A8J7K3N2</accession>
<evidence type="ECO:0000256" key="4">
    <source>
        <dbReference type="ARBA" id="ARBA00022692"/>
    </source>
</evidence>
<gene>
    <name evidence="10" type="primary">psaK</name>
    <name evidence="10" type="ORF">IQ247_17005</name>
</gene>
<evidence type="ECO:0000256" key="6">
    <source>
        <dbReference type="ARBA" id="ARBA00022989"/>
    </source>
</evidence>
<dbReference type="SUPFAM" id="SSF81563">
    <property type="entry name" value="Photosystem I reaction center subunit X, PsaK"/>
    <property type="match status" value="1"/>
</dbReference>
<protein>
    <submittedName>
        <fullName evidence="10">Photosystem I reaction center subunit PsaK</fullName>
    </submittedName>
</protein>
<dbReference type="GO" id="GO:0009522">
    <property type="term" value="C:photosystem I"/>
    <property type="evidence" value="ECO:0007669"/>
    <property type="project" value="UniProtKB-KW"/>
</dbReference>
<dbReference type="InterPro" id="IPR000549">
    <property type="entry name" value="PSI_PsaG/PsaK"/>
</dbReference>
<keyword evidence="8 9" id="KW-0472">Membrane</keyword>
<dbReference type="GO" id="GO:0042651">
    <property type="term" value="C:thylakoid membrane"/>
    <property type="evidence" value="ECO:0007669"/>
    <property type="project" value="InterPro"/>
</dbReference>
<dbReference type="GO" id="GO:0015979">
    <property type="term" value="P:photosynthesis"/>
    <property type="evidence" value="ECO:0007669"/>
    <property type="project" value="UniProtKB-KW"/>
</dbReference>
<keyword evidence="5" id="KW-0603">Photosystem I</keyword>
<comment type="similarity">
    <text evidence="2">Belongs to the PsaG/PsaK family.</text>
</comment>
<evidence type="ECO:0000313" key="11">
    <source>
        <dbReference type="Proteomes" id="UP000620559"/>
    </source>
</evidence>
<dbReference type="InterPro" id="IPR017492">
    <property type="entry name" value="PSI_PsaK"/>
</dbReference>
<feature type="transmembrane region" description="Helical" evidence="9">
    <location>
        <begin position="21"/>
        <end position="42"/>
    </location>
</feature>
<dbReference type="NCBIfam" id="NF009693">
    <property type="entry name" value="PRK13216.1"/>
    <property type="match status" value="1"/>
</dbReference>
<evidence type="ECO:0000313" key="10">
    <source>
        <dbReference type="EMBL" id="MBE9214347.1"/>
    </source>
</evidence>
<keyword evidence="6 9" id="KW-1133">Transmembrane helix</keyword>
<sequence length="87" mass="9073">MISSILLAVQPTVPSTPSWNPTVGIIISVCCLVTVLLAPRIIRYPQVGPKFPGLPLPLSVPAFVGAMCFGHLLGVGIVLGLTNIGRL</sequence>
<keyword evidence="7" id="KW-0793">Thylakoid</keyword>
<dbReference type="Pfam" id="PF01241">
    <property type="entry name" value="PSI_PSAK"/>
    <property type="match status" value="1"/>
</dbReference>
<evidence type="ECO:0000256" key="9">
    <source>
        <dbReference type="SAM" id="Phobius"/>
    </source>
</evidence>
<dbReference type="NCBIfam" id="TIGR03049">
    <property type="entry name" value="PS_I_psaK"/>
    <property type="match status" value="1"/>
</dbReference>
<evidence type="ECO:0000256" key="1">
    <source>
        <dbReference type="ARBA" id="ARBA00004141"/>
    </source>
</evidence>
<dbReference type="Gene3D" id="1.20.860.20">
    <property type="entry name" value="Photosystem I PsaK, reaction centre"/>
    <property type="match status" value="1"/>
</dbReference>
<keyword evidence="3" id="KW-0602">Photosynthesis</keyword>
<evidence type="ECO:0000256" key="7">
    <source>
        <dbReference type="ARBA" id="ARBA00023078"/>
    </source>
</evidence>
<dbReference type="EMBL" id="JADEWL010000057">
    <property type="protein sequence ID" value="MBE9214347.1"/>
    <property type="molecule type" value="Genomic_DNA"/>
</dbReference>
<evidence type="ECO:0000256" key="3">
    <source>
        <dbReference type="ARBA" id="ARBA00022531"/>
    </source>
</evidence>
<keyword evidence="11" id="KW-1185">Reference proteome</keyword>
<comment type="subcellular location">
    <subcellularLocation>
        <location evidence="1">Membrane</location>
        <topology evidence="1">Multi-pass membrane protein</topology>
    </subcellularLocation>
</comment>
<reference evidence="10" key="1">
    <citation type="submission" date="2020-10" db="EMBL/GenBank/DDBJ databases">
        <authorList>
            <person name="Castelo-Branco R."/>
            <person name="Eusebio N."/>
            <person name="Adriana R."/>
            <person name="Vieira A."/>
            <person name="Brugerolle De Fraissinette N."/>
            <person name="Rezende De Castro R."/>
            <person name="Schneider M.P."/>
            <person name="Vasconcelos V."/>
            <person name="Leao P.N."/>
        </authorList>
    </citation>
    <scope>NUCLEOTIDE SEQUENCE</scope>
    <source>
        <strain evidence="10">LEGE 06105</strain>
    </source>
</reference>
<proteinExistence type="inferred from homology"/>
<name>A0A8J7K3N2_9CYAN</name>
<evidence type="ECO:0000256" key="5">
    <source>
        <dbReference type="ARBA" id="ARBA00022836"/>
    </source>
</evidence>
<dbReference type="Proteomes" id="UP000620559">
    <property type="component" value="Unassembled WGS sequence"/>
</dbReference>
<evidence type="ECO:0000256" key="2">
    <source>
        <dbReference type="ARBA" id="ARBA00006458"/>
    </source>
</evidence>
<dbReference type="InterPro" id="IPR035982">
    <property type="entry name" value="PSI_centre_PsaK_sf"/>
</dbReference>
<organism evidence="10 11">
    <name type="scientific">Plectonema cf. radiosum LEGE 06105</name>
    <dbReference type="NCBI Taxonomy" id="945769"/>
    <lineage>
        <taxon>Bacteria</taxon>
        <taxon>Bacillati</taxon>
        <taxon>Cyanobacteriota</taxon>
        <taxon>Cyanophyceae</taxon>
        <taxon>Oscillatoriophycideae</taxon>
        <taxon>Oscillatoriales</taxon>
        <taxon>Microcoleaceae</taxon>
        <taxon>Plectonema</taxon>
    </lineage>
</organism>
<keyword evidence="4 9" id="KW-0812">Transmembrane</keyword>
<dbReference type="AlphaFoldDB" id="A0A8J7K3N2"/>